<evidence type="ECO:0000256" key="5">
    <source>
        <dbReference type="ARBA" id="ARBA00023136"/>
    </source>
</evidence>
<dbReference type="SUPFAM" id="SSF103473">
    <property type="entry name" value="MFS general substrate transporter"/>
    <property type="match status" value="1"/>
</dbReference>
<reference evidence="8" key="2">
    <citation type="submission" date="2023-05" db="EMBL/GenBank/DDBJ databases">
        <authorList>
            <person name="Schelkunov M.I."/>
        </authorList>
    </citation>
    <scope>NUCLEOTIDE SEQUENCE</scope>
    <source>
        <strain evidence="8">Hsosn_3</strain>
        <tissue evidence="8">Leaf</tissue>
    </source>
</reference>
<comment type="subcellular location">
    <subcellularLocation>
        <location evidence="1">Membrane</location>
        <topology evidence="1">Multi-pass membrane protein</topology>
    </subcellularLocation>
</comment>
<dbReference type="PANTHER" id="PTHR11654">
    <property type="entry name" value="OLIGOPEPTIDE TRANSPORTER-RELATED"/>
    <property type="match status" value="1"/>
</dbReference>
<dbReference type="Gene3D" id="1.20.1250.20">
    <property type="entry name" value="MFS general substrate transporter like domains"/>
    <property type="match status" value="1"/>
</dbReference>
<evidence type="ECO:0000256" key="2">
    <source>
        <dbReference type="ARBA" id="ARBA00005982"/>
    </source>
</evidence>
<evidence type="ECO:0000256" key="3">
    <source>
        <dbReference type="ARBA" id="ARBA00022692"/>
    </source>
</evidence>
<keyword evidence="5 7" id="KW-0472">Membrane</keyword>
<reference evidence="8" key="1">
    <citation type="submission" date="2023-02" db="EMBL/GenBank/DDBJ databases">
        <title>Genome of toxic invasive species Heracleum sosnowskyi carries increased number of genes despite the absence of recent whole-genome duplications.</title>
        <authorList>
            <person name="Schelkunov M."/>
            <person name="Shtratnikova V."/>
            <person name="Makarenko M."/>
            <person name="Klepikova A."/>
            <person name="Omelchenko D."/>
            <person name="Novikova G."/>
            <person name="Obukhova E."/>
            <person name="Bogdanov V."/>
            <person name="Penin A."/>
            <person name="Logacheva M."/>
        </authorList>
    </citation>
    <scope>NUCLEOTIDE SEQUENCE</scope>
    <source>
        <strain evidence="8">Hsosn_3</strain>
        <tissue evidence="8">Leaf</tissue>
    </source>
</reference>
<evidence type="ECO:0000256" key="1">
    <source>
        <dbReference type="ARBA" id="ARBA00004141"/>
    </source>
</evidence>
<keyword evidence="3 7" id="KW-0812">Transmembrane</keyword>
<dbReference type="Proteomes" id="UP001237642">
    <property type="component" value="Unassembled WGS sequence"/>
</dbReference>
<gene>
    <name evidence="8" type="ORF">POM88_011551</name>
</gene>
<evidence type="ECO:0000313" key="8">
    <source>
        <dbReference type="EMBL" id="KAK1392495.1"/>
    </source>
</evidence>
<feature type="transmembrane region" description="Helical" evidence="7">
    <location>
        <begin position="602"/>
        <end position="622"/>
    </location>
</feature>
<feature type="transmembrane region" description="Helical" evidence="7">
    <location>
        <begin position="207"/>
        <end position="226"/>
    </location>
</feature>
<dbReference type="GO" id="GO:0016020">
    <property type="term" value="C:membrane"/>
    <property type="evidence" value="ECO:0007669"/>
    <property type="project" value="UniProtKB-SubCell"/>
</dbReference>
<feature type="transmembrane region" description="Helical" evidence="7">
    <location>
        <begin position="139"/>
        <end position="163"/>
    </location>
</feature>
<comment type="similarity">
    <text evidence="6">Belongs to the major facilitator superfamily. Phosphate:H(+) symporter (TC 2.A.1.9) family.</text>
</comment>
<feature type="transmembrane region" description="Helical" evidence="7">
    <location>
        <begin position="478"/>
        <end position="498"/>
    </location>
</feature>
<dbReference type="InterPro" id="IPR000109">
    <property type="entry name" value="POT_fam"/>
</dbReference>
<dbReference type="EMBL" id="JAUIZM010000003">
    <property type="protein sequence ID" value="KAK1392495.1"/>
    <property type="molecule type" value="Genomic_DNA"/>
</dbReference>
<accession>A0AAD8IV38</accession>
<evidence type="ECO:0000313" key="9">
    <source>
        <dbReference type="Proteomes" id="UP001237642"/>
    </source>
</evidence>
<dbReference type="InterPro" id="IPR036259">
    <property type="entry name" value="MFS_trans_sf"/>
</dbReference>
<proteinExistence type="inferred from homology"/>
<sequence>MDGTRVNYSYKKGYGDSEASTKKQSFEKFLTNSCLNNIVTISKRMKMTEEESSDEVNVFVRMRDPLVTSNIVSGIYKIVINPGLTSIQNPSGMSFVSIEDTFSSLVLWNKALQQLMGILGEVNPKHKHAKKLGGTRATLFIYATVALENMPFIANAVSLFSYFYGYMNFSLTKSATMLTNFMGASYLLSLFGGFICDTYLNRFRSCILFGVIEVLGYAVLAVQAFFPQLRPSPCKDVSPFLVNQCEAADSSQAAILYTGLYLVAFGTGGLKAALPSLGADQFDETDPEEANTLSSFFNWFLFFVVTGAIFGVTFLVWISENEGWDWGFGVSTFAVVIAVLFLCMGRSLYRNNVPKGSPLSRIMQVFVAAIRNRNLSLPETAVGFHEIHDKQSEILHRTNQFRFLDQAAVIGTTDSSTVNNPGPWKMCTVTQVEETKILLRMLPIILSTIFMNTCLAQLQTFSIQQSNTMDRNLLGFQVPGSSIPVIPLAFMFILIPIYDRVCVPILRKFTGIPTGVTHLQRIGVGLVLSAISMAVAGIIETHRKSVAVKYNMVDSAEPLPMTVFWLGFQYAIFGMADMFTVVGLLEFFYAESSAGMKSLGTAISWSSLAFGYFLSSATVELVNTVSGGWFKSNNLNRDKLNYFYWVLSGLSILNLGAYLLCSSWYRYKKVEMKQIEGESKLEMASV</sequence>
<feature type="transmembrane region" description="Helical" evidence="7">
    <location>
        <begin position="324"/>
        <end position="345"/>
    </location>
</feature>
<feature type="transmembrane region" description="Helical" evidence="7">
    <location>
        <begin position="568"/>
        <end position="590"/>
    </location>
</feature>
<feature type="transmembrane region" description="Helical" evidence="7">
    <location>
        <begin position="295"/>
        <end position="318"/>
    </location>
</feature>
<feature type="transmembrane region" description="Helical" evidence="7">
    <location>
        <begin position="183"/>
        <end position="200"/>
    </location>
</feature>
<feature type="transmembrane region" description="Helical" evidence="7">
    <location>
        <begin position="642"/>
        <end position="665"/>
    </location>
</feature>
<organism evidence="8 9">
    <name type="scientific">Heracleum sosnowskyi</name>
    <dbReference type="NCBI Taxonomy" id="360622"/>
    <lineage>
        <taxon>Eukaryota</taxon>
        <taxon>Viridiplantae</taxon>
        <taxon>Streptophyta</taxon>
        <taxon>Embryophyta</taxon>
        <taxon>Tracheophyta</taxon>
        <taxon>Spermatophyta</taxon>
        <taxon>Magnoliopsida</taxon>
        <taxon>eudicotyledons</taxon>
        <taxon>Gunneridae</taxon>
        <taxon>Pentapetalae</taxon>
        <taxon>asterids</taxon>
        <taxon>campanulids</taxon>
        <taxon>Apiales</taxon>
        <taxon>Apiaceae</taxon>
        <taxon>Apioideae</taxon>
        <taxon>apioid superclade</taxon>
        <taxon>Tordylieae</taxon>
        <taxon>Tordyliinae</taxon>
        <taxon>Heracleum</taxon>
    </lineage>
</organism>
<dbReference type="GO" id="GO:0022857">
    <property type="term" value="F:transmembrane transporter activity"/>
    <property type="evidence" value="ECO:0007669"/>
    <property type="project" value="InterPro"/>
</dbReference>
<comment type="similarity">
    <text evidence="2">Belongs to the major facilitator superfamily. Proton-dependent oligopeptide transporter (POT/PTR) (TC 2.A.17) family.</text>
</comment>
<dbReference type="AlphaFoldDB" id="A0AAD8IV38"/>
<keyword evidence="4 7" id="KW-1133">Transmembrane helix</keyword>
<feature type="transmembrane region" description="Helical" evidence="7">
    <location>
        <begin position="519"/>
        <end position="539"/>
    </location>
</feature>
<evidence type="ECO:0000256" key="4">
    <source>
        <dbReference type="ARBA" id="ARBA00022989"/>
    </source>
</evidence>
<feature type="transmembrane region" description="Helical" evidence="7">
    <location>
        <begin position="254"/>
        <end position="274"/>
    </location>
</feature>
<dbReference type="Pfam" id="PF00854">
    <property type="entry name" value="PTR2"/>
    <property type="match status" value="1"/>
</dbReference>
<evidence type="ECO:0000256" key="6">
    <source>
        <dbReference type="ARBA" id="ARBA00044504"/>
    </source>
</evidence>
<protein>
    <submittedName>
        <fullName evidence="8">Proton-dependent oligopeptide transporter</fullName>
    </submittedName>
</protein>
<feature type="transmembrane region" description="Helical" evidence="7">
    <location>
        <begin position="437"/>
        <end position="458"/>
    </location>
</feature>
<keyword evidence="9" id="KW-1185">Reference proteome</keyword>
<name>A0AAD8IV38_9APIA</name>
<evidence type="ECO:0000256" key="7">
    <source>
        <dbReference type="SAM" id="Phobius"/>
    </source>
</evidence>
<comment type="caution">
    <text evidence="8">The sequence shown here is derived from an EMBL/GenBank/DDBJ whole genome shotgun (WGS) entry which is preliminary data.</text>
</comment>